<dbReference type="Pfam" id="PF02342">
    <property type="entry name" value="TerD"/>
    <property type="match status" value="1"/>
</dbReference>
<evidence type="ECO:0000259" key="1">
    <source>
        <dbReference type="Pfam" id="PF02342"/>
    </source>
</evidence>
<dbReference type="PANTHER" id="PTHR32097">
    <property type="entry name" value="CAMP-BINDING PROTEIN 1-RELATED"/>
    <property type="match status" value="1"/>
</dbReference>
<feature type="domain" description="TerD" evidence="1">
    <location>
        <begin position="13"/>
        <end position="154"/>
    </location>
</feature>
<dbReference type="InterPro" id="IPR051324">
    <property type="entry name" value="Stress/Tellurium_Resist"/>
</dbReference>
<name>A0A846WDI0_9NOCA</name>
<dbReference type="CDD" id="cd06974">
    <property type="entry name" value="TerD_like"/>
    <property type="match status" value="1"/>
</dbReference>
<sequence length="174" mass="18870">MTGALTHALRGPLRHITIGLGRDTTSAPDSSPDDIDAAALSYVGHRLVDIAFNEQTTSRDGAIRHLGNDVTGDDETLVVDLARLNPMITTIMFIATCHADRGFHRIGSGFCRVVDTLAGTELARIELASARSHTGLILGKLHPSKGQWAFHWIDEPIWAQHVVTAIPQLTRHLG</sequence>
<reference evidence="2 3" key="1">
    <citation type="submission" date="2020-04" db="EMBL/GenBank/DDBJ databases">
        <title>MicrobeNet Type strains.</title>
        <authorList>
            <person name="Nicholson A.C."/>
        </authorList>
    </citation>
    <scope>NUCLEOTIDE SEQUENCE [LARGE SCALE GENOMIC DNA]</scope>
    <source>
        <strain evidence="2 3">DSM 44960</strain>
    </source>
</reference>
<dbReference type="AlphaFoldDB" id="A0A846WDI0"/>
<comment type="caution">
    <text evidence="2">The sequence shown here is derived from an EMBL/GenBank/DDBJ whole genome shotgun (WGS) entry which is preliminary data.</text>
</comment>
<keyword evidence="3" id="KW-1185">Reference proteome</keyword>
<dbReference type="Gene3D" id="2.60.60.30">
    <property type="entry name" value="sav2460 like domains"/>
    <property type="match status" value="1"/>
</dbReference>
<dbReference type="InterPro" id="IPR003325">
    <property type="entry name" value="TerD"/>
</dbReference>
<evidence type="ECO:0000313" key="2">
    <source>
        <dbReference type="EMBL" id="NKX90348.1"/>
    </source>
</evidence>
<gene>
    <name evidence="2" type="ORF">HGA10_23975</name>
</gene>
<proteinExistence type="predicted"/>
<dbReference type="Proteomes" id="UP000572007">
    <property type="component" value="Unassembled WGS sequence"/>
</dbReference>
<dbReference type="EMBL" id="JAAXOM010000006">
    <property type="protein sequence ID" value="NKX90348.1"/>
    <property type="molecule type" value="Genomic_DNA"/>
</dbReference>
<organism evidence="2 3">
    <name type="scientific">Nocardia coubleae</name>
    <dbReference type="NCBI Taxonomy" id="356147"/>
    <lineage>
        <taxon>Bacteria</taxon>
        <taxon>Bacillati</taxon>
        <taxon>Actinomycetota</taxon>
        <taxon>Actinomycetes</taxon>
        <taxon>Mycobacteriales</taxon>
        <taxon>Nocardiaceae</taxon>
        <taxon>Nocardia</taxon>
    </lineage>
</organism>
<accession>A0A846WDI0</accession>
<evidence type="ECO:0000313" key="3">
    <source>
        <dbReference type="Proteomes" id="UP000572007"/>
    </source>
</evidence>
<protein>
    <submittedName>
        <fullName evidence="2">TerD family protein</fullName>
    </submittedName>
</protein>
<dbReference type="RefSeq" id="WP_067642442.1">
    <property type="nucleotide sequence ID" value="NZ_JAAXOM010000006.1"/>
</dbReference>
<dbReference type="PANTHER" id="PTHR32097:SF17">
    <property type="entry name" value="CAMP-BINDING PROTEIN 1-RELATED"/>
    <property type="match status" value="1"/>
</dbReference>